<keyword evidence="2" id="KW-1185">Reference proteome</keyword>
<dbReference type="Proteomes" id="UP000245634">
    <property type="component" value="Unassembled WGS sequence"/>
</dbReference>
<name>A0A316DU62_9BACL</name>
<protein>
    <submittedName>
        <fullName evidence="1">Uncharacterized protein</fullName>
    </submittedName>
</protein>
<accession>A0A316DU62</accession>
<dbReference type="AlphaFoldDB" id="A0A316DU62"/>
<proteinExistence type="predicted"/>
<evidence type="ECO:0000313" key="1">
    <source>
        <dbReference type="EMBL" id="PWK11563.1"/>
    </source>
</evidence>
<sequence>MKSKTCCMDGCDKLVRARGMCSMHYNRSYNFVRNRSGNLSTTAPDPTAGNTFAESVFLYYLLRLYKQTKQIQERPDIARYISEYPKVKQELEQNVRDNNRWLELG</sequence>
<dbReference type="OrthoDB" id="2971046at2"/>
<gene>
    <name evidence="1" type="ORF">C7459_11092</name>
</gene>
<organism evidence="1 2">
    <name type="scientific">Tumebacillus permanentifrigoris</name>
    <dbReference type="NCBI Taxonomy" id="378543"/>
    <lineage>
        <taxon>Bacteria</taxon>
        <taxon>Bacillati</taxon>
        <taxon>Bacillota</taxon>
        <taxon>Bacilli</taxon>
        <taxon>Bacillales</taxon>
        <taxon>Alicyclobacillaceae</taxon>
        <taxon>Tumebacillus</taxon>
    </lineage>
</organism>
<dbReference type="RefSeq" id="WP_109689701.1">
    <property type="nucleotide sequence ID" value="NZ_QGGL01000010.1"/>
</dbReference>
<reference evidence="1 2" key="1">
    <citation type="submission" date="2018-05" db="EMBL/GenBank/DDBJ databases">
        <title>Genomic Encyclopedia of Type Strains, Phase IV (KMG-IV): sequencing the most valuable type-strain genomes for metagenomic binning, comparative biology and taxonomic classification.</title>
        <authorList>
            <person name="Goeker M."/>
        </authorList>
    </citation>
    <scope>NUCLEOTIDE SEQUENCE [LARGE SCALE GENOMIC DNA]</scope>
    <source>
        <strain evidence="1 2">DSM 18773</strain>
    </source>
</reference>
<comment type="caution">
    <text evidence="1">The sequence shown here is derived from an EMBL/GenBank/DDBJ whole genome shotgun (WGS) entry which is preliminary data.</text>
</comment>
<evidence type="ECO:0000313" key="2">
    <source>
        <dbReference type="Proteomes" id="UP000245634"/>
    </source>
</evidence>
<dbReference type="EMBL" id="QGGL01000010">
    <property type="protein sequence ID" value="PWK11563.1"/>
    <property type="molecule type" value="Genomic_DNA"/>
</dbReference>